<evidence type="ECO:0000259" key="3">
    <source>
        <dbReference type="PROSITE" id="PS50977"/>
    </source>
</evidence>
<dbReference type="GO" id="GO:0003677">
    <property type="term" value="F:DNA binding"/>
    <property type="evidence" value="ECO:0007669"/>
    <property type="project" value="UniProtKB-UniRule"/>
</dbReference>
<organism evidence="4 5">
    <name type="scientific">Subtercola lobariae</name>
    <dbReference type="NCBI Taxonomy" id="1588641"/>
    <lineage>
        <taxon>Bacteria</taxon>
        <taxon>Bacillati</taxon>
        <taxon>Actinomycetota</taxon>
        <taxon>Actinomycetes</taxon>
        <taxon>Micrococcales</taxon>
        <taxon>Microbacteriaceae</taxon>
        <taxon>Subtercola</taxon>
    </lineage>
</organism>
<accession>A0A917EUZ1</accession>
<dbReference type="RefSeq" id="WP_188673680.1">
    <property type="nucleotide sequence ID" value="NZ_BMGP01000001.1"/>
</dbReference>
<dbReference type="SUPFAM" id="SSF46689">
    <property type="entry name" value="Homeodomain-like"/>
    <property type="match status" value="1"/>
</dbReference>
<evidence type="ECO:0000256" key="2">
    <source>
        <dbReference type="PROSITE-ProRule" id="PRU00335"/>
    </source>
</evidence>
<feature type="domain" description="HTH tetR-type" evidence="3">
    <location>
        <begin position="24"/>
        <end position="85"/>
    </location>
</feature>
<proteinExistence type="predicted"/>
<keyword evidence="5" id="KW-1185">Reference proteome</keyword>
<feature type="DNA-binding region" description="H-T-H motif" evidence="2">
    <location>
        <begin position="48"/>
        <end position="67"/>
    </location>
</feature>
<evidence type="ECO:0000313" key="4">
    <source>
        <dbReference type="EMBL" id="GGF15687.1"/>
    </source>
</evidence>
<dbReference type="Proteomes" id="UP000598775">
    <property type="component" value="Unassembled WGS sequence"/>
</dbReference>
<dbReference type="EMBL" id="BMGP01000001">
    <property type="protein sequence ID" value="GGF15687.1"/>
    <property type="molecule type" value="Genomic_DNA"/>
</dbReference>
<dbReference type="AlphaFoldDB" id="A0A917EUZ1"/>
<evidence type="ECO:0000256" key="1">
    <source>
        <dbReference type="ARBA" id="ARBA00023125"/>
    </source>
</evidence>
<dbReference type="Gene3D" id="1.10.357.10">
    <property type="entry name" value="Tetracycline Repressor, domain 2"/>
    <property type="match status" value="1"/>
</dbReference>
<dbReference type="InterPro" id="IPR009057">
    <property type="entry name" value="Homeodomain-like_sf"/>
</dbReference>
<keyword evidence="1 2" id="KW-0238">DNA-binding</keyword>
<reference evidence="4 5" key="1">
    <citation type="journal article" date="2014" name="Int. J. Syst. Evol. Microbiol.">
        <title>Complete genome sequence of Corynebacterium casei LMG S-19264T (=DSM 44701T), isolated from a smear-ripened cheese.</title>
        <authorList>
            <consortium name="US DOE Joint Genome Institute (JGI-PGF)"/>
            <person name="Walter F."/>
            <person name="Albersmeier A."/>
            <person name="Kalinowski J."/>
            <person name="Ruckert C."/>
        </authorList>
    </citation>
    <scope>NUCLEOTIDE SEQUENCE [LARGE SCALE GENOMIC DNA]</scope>
    <source>
        <strain evidence="4 5">CGMCC 1.12976</strain>
    </source>
</reference>
<name>A0A917EUZ1_9MICO</name>
<comment type="caution">
    <text evidence="4">The sequence shown here is derived from an EMBL/GenBank/DDBJ whole genome shotgun (WGS) entry which is preliminary data.</text>
</comment>
<protein>
    <recommendedName>
        <fullName evidence="3">HTH tetR-type domain-containing protein</fullName>
    </recommendedName>
</protein>
<gene>
    <name evidence="4" type="ORF">GCM10011399_06900</name>
</gene>
<evidence type="ECO:0000313" key="5">
    <source>
        <dbReference type="Proteomes" id="UP000598775"/>
    </source>
</evidence>
<dbReference type="PROSITE" id="PS50977">
    <property type="entry name" value="HTH_TETR_2"/>
    <property type="match status" value="1"/>
</dbReference>
<sequence length="239" mass="26470">MEQSQAVIDESTDHRVRVARQRRERMHRRLLEAVLVCFAETPFGGSPTVEVVIAKADVSKATYYKYFASIDEAVQQLGQTMADDMVEIAKSMFTPTNTAPFRMTAAMQIFLIRSVREPVWAAFVSRADVMGPTSEVRHGIDMHIRAARESGFLTFTSQQSALALALGTLSEGMRHLAQTPTEDVLPFVHDTMALMLRGLGADSVKAEELLAETSTFIRESAGDELPTWSDSLRELGADE</sequence>
<dbReference type="InterPro" id="IPR001647">
    <property type="entry name" value="HTH_TetR"/>
</dbReference>